<sequence length="140" mass="16147">MPRLKTISLRTLLTDREKLPLRPDDRFEHLLDRFRVPFYAGRVGKGLFTLQRENLVLYLRDGVLNSLELTASGFYQPSDLVNWCGFDIIKDNILGWCETQGIELRLVQETEESRLWEAPSGALIAIQGDRLWNIAMSVQP</sequence>
<dbReference type="RefSeq" id="WP_133162033.1">
    <property type="nucleotide sequence ID" value="NZ_BFAG01000009.1"/>
</dbReference>
<accession>A0A2I9D7N1</accession>
<comment type="caution">
    <text evidence="1">The sequence shown here is derived from an EMBL/GenBank/DDBJ whole genome shotgun (WGS) entry which is preliminary data.</text>
</comment>
<organism evidence="1 2">
    <name type="scientific">Deinococcus aerius</name>
    <dbReference type="NCBI Taxonomy" id="200253"/>
    <lineage>
        <taxon>Bacteria</taxon>
        <taxon>Thermotogati</taxon>
        <taxon>Deinococcota</taxon>
        <taxon>Deinococci</taxon>
        <taxon>Deinococcales</taxon>
        <taxon>Deinococcaceae</taxon>
        <taxon>Deinococcus</taxon>
    </lineage>
</organism>
<dbReference type="EMBL" id="BFAG01000009">
    <property type="protein sequence ID" value="GBF06500.1"/>
    <property type="molecule type" value="Genomic_DNA"/>
</dbReference>
<gene>
    <name evidence="1" type="ORF">DAERI_090086</name>
</gene>
<name>A0A2I9D7N1_9DEIO</name>
<evidence type="ECO:0000313" key="2">
    <source>
        <dbReference type="Proteomes" id="UP000236569"/>
    </source>
</evidence>
<reference evidence="2" key="1">
    <citation type="submission" date="2018-01" db="EMBL/GenBank/DDBJ databases">
        <title>Draft Genome Sequence of the Radioresistant Bacterium Deinococcus aerius TR0125, Isolated from the Higher Atmosphere above Japan.</title>
        <authorList>
            <person name="Satoh K."/>
            <person name="Arai H."/>
            <person name="Sanzen T."/>
            <person name="Kawaguchi Y."/>
            <person name="Hayashi H."/>
            <person name="Yokobori S."/>
            <person name="Yamagishi A."/>
            <person name="Oono Y."/>
            <person name="Narumi I."/>
        </authorList>
    </citation>
    <scope>NUCLEOTIDE SEQUENCE [LARGE SCALE GENOMIC DNA]</scope>
    <source>
        <strain evidence="2">TR0125</strain>
    </source>
</reference>
<proteinExistence type="predicted"/>
<protein>
    <submittedName>
        <fullName evidence="1">Uncharacterized protein</fullName>
    </submittedName>
</protein>
<dbReference type="Proteomes" id="UP000236569">
    <property type="component" value="Unassembled WGS sequence"/>
</dbReference>
<evidence type="ECO:0000313" key="1">
    <source>
        <dbReference type="EMBL" id="GBF06500.1"/>
    </source>
</evidence>
<dbReference type="OrthoDB" id="71456at2"/>
<dbReference type="AlphaFoldDB" id="A0A2I9D7N1"/>
<keyword evidence="2" id="KW-1185">Reference proteome</keyword>